<evidence type="ECO:0000313" key="1">
    <source>
        <dbReference type="EMBL" id="QDX91688.1"/>
    </source>
</evidence>
<sequence>MNKSFWKRYSVVLWVMVTAVFSFMGGVWGVQAQEMWPFTERINTAWEWGAKEKLIPIENQILADAKSKRIKQGEFLQMIVKVAKLPGEEGEVPAGAENHPSAPAYAAAKANGVIDCSCQIKPDGELSRREAAKFIMMTVNGRTNQSTLSLESVEGWFLNDSLAKRQPVNEQNISIEQAVDALYRMNQFLLQVGLSEQK</sequence>
<dbReference type="EMBL" id="CP033464">
    <property type="protein sequence ID" value="QDX91688.1"/>
    <property type="molecule type" value="Genomic_DNA"/>
</dbReference>
<reference evidence="1 2" key="1">
    <citation type="submission" date="2018-11" db="EMBL/GenBank/DDBJ databases">
        <title>Phylogenetic determinants of toxin gene distribution in genomes of Brevibacillus laterosporus.</title>
        <authorList>
            <person name="Glare T.R."/>
            <person name="Durrant A."/>
            <person name="Berry C."/>
            <person name="Palma L."/>
            <person name="Ormskirk M."/>
            <person name="Cox M.O."/>
        </authorList>
    </citation>
    <scope>NUCLEOTIDE SEQUENCE [LARGE SCALE GENOMIC DNA]</scope>
    <source>
        <strain evidence="1 2">1821L</strain>
    </source>
</reference>
<accession>A0A518V3W6</accession>
<dbReference type="Proteomes" id="UP000319432">
    <property type="component" value="Chromosome"/>
</dbReference>
<keyword evidence="2" id="KW-1185">Reference proteome</keyword>
<evidence type="ECO:0008006" key="3">
    <source>
        <dbReference type="Google" id="ProtNLM"/>
    </source>
</evidence>
<protein>
    <recommendedName>
        <fullName evidence="3">S-layer homology domain-containing protein</fullName>
    </recommendedName>
</protein>
<evidence type="ECO:0000313" key="2">
    <source>
        <dbReference type="Proteomes" id="UP000319432"/>
    </source>
</evidence>
<name>A0A518V3W6_BRELA</name>
<gene>
    <name evidence="1" type="ORF">EEL30_04460</name>
</gene>
<dbReference type="AlphaFoldDB" id="A0A518V3W6"/>
<organism evidence="1 2">
    <name type="scientific">Brevibacillus laterosporus</name>
    <name type="common">Bacillus laterosporus</name>
    <dbReference type="NCBI Taxonomy" id="1465"/>
    <lineage>
        <taxon>Bacteria</taxon>
        <taxon>Bacillati</taxon>
        <taxon>Bacillota</taxon>
        <taxon>Bacilli</taxon>
        <taxon>Bacillales</taxon>
        <taxon>Paenibacillaceae</taxon>
        <taxon>Brevibacillus</taxon>
    </lineage>
</organism>
<proteinExistence type="predicted"/>
<dbReference type="OrthoDB" id="2469019at2"/>